<evidence type="ECO:0000313" key="2">
    <source>
        <dbReference type="Proteomes" id="UP000799118"/>
    </source>
</evidence>
<name>A0A6A4H5U1_9AGAR</name>
<dbReference type="AlphaFoldDB" id="A0A6A4H5U1"/>
<accession>A0A6A4H5U1</accession>
<protein>
    <submittedName>
        <fullName evidence="1">Uncharacterized protein</fullName>
    </submittedName>
</protein>
<reference evidence="1" key="1">
    <citation type="journal article" date="2019" name="Environ. Microbiol.">
        <title>Fungal ecological strategies reflected in gene transcription - a case study of two litter decomposers.</title>
        <authorList>
            <person name="Barbi F."/>
            <person name="Kohler A."/>
            <person name="Barry K."/>
            <person name="Baskaran P."/>
            <person name="Daum C."/>
            <person name="Fauchery L."/>
            <person name="Ihrmark K."/>
            <person name="Kuo A."/>
            <person name="LaButti K."/>
            <person name="Lipzen A."/>
            <person name="Morin E."/>
            <person name="Grigoriev I.V."/>
            <person name="Henrissat B."/>
            <person name="Lindahl B."/>
            <person name="Martin F."/>
        </authorList>
    </citation>
    <scope>NUCLEOTIDE SEQUENCE</scope>
    <source>
        <strain evidence="1">JB14</strain>
    </source>
</reference>
<dbReference type="Proteomes" id="UP000799118">
    <property type="component" value="Unassembled WGS sequence"/>
</dbReference>
<evidence type="ECO:0000313" key="1">
    <source>
        <dbReference type="EMBL" id="KAE9393481.1"/>
    </source>
</evidence>
<gene>
    <name evidence="1" type="ORF">BT96DRAFT_1023031</name>
</gene>
<dbReference type="EMBL" id="ML769571">
    <property type="protein sequence ID" value="KAE9393481.1"/>
    <property type="molecule type" value="Genomic_DNA"/>
</dbReference>
<proteinExistence type="predicted"/>
<keyword evidence="2" id="KW-1185">Reference proteome</keyword>
<sequence length="151" mass="17177">MSEVNTTHELSDLPLEMRSSEIVRMELMQVFIGASMQTVTYANYGLGERTTLTANLGDHYLRDCPAFQWIERRLLCLLIVSRLDAEDNLPVAVVKLVQELKLQMEKETIPTSMTACKAIVFFAIISSLYRVSIVRIEVIVTATHSHQQNLY</sequence>
<organism evidence="1 2">
    <name type="scientific">Gymnopus androsaceus JB14</name>
    <dbReference type="NCBI Taxonomy" id="1447944"/>
    <lineage>
        <taxon>Eukaryota</taxon>
        <taxon>Fungi</taxon>
        <taxon>Dikarya</taxon>
        <taxon>Basidiomycota</taxon>
        <taxon>Agaricomycotina</taxon>
        <taxon>Agaricomycetes</taxon>
        <taxon>Agaricomycetidae</taxon>
        <taxon>Agaricales</taxon>
        <taxon>Marasmiineae</taxon>
        <taxon>Omphalotaceae</taxon>
        <taxon>Gymnopus</taxon>
    </lineage>
</organism>
<dbReference type="OrthoDB" id="3229878at2759"/>